<name>A0ACC1S2C4_9APHY</name>
<proteinExistence type="predicted"/>
<dbReference type="Proteomes" id="UP001148662">
    <property type="component" value="Unassembled WGS sequence"/>
</dbReference>
<protein>
    <submittedName>
        <fullName evidence="1">Uncharacterized protein</fullName>
    </submittedName>
</protein>
<organism evidence="1 2">
    <name type="scientific">Phlebia brevispora</name>
    <dbReference type="NCBI Taxonomy" id="194682"/>
    <lineage>
        <taxon>Eukaryota</taxon>
        <taxon>Fungi</taxon>
        <taxon>Dikarya</taxon>
        <taxon>Basidiomycota</taxon>
        <taxon>Agaricomycotina</taxon>
        <taxon>Agaricomycetes</taxon>
        <taxon>Polyporales</taxon>
        <taxon>Meruliaceae</taxon>
        <taxon>Phlebia</taxon>
    </lineage>
</organism>
<dbReference type="EMBL" id="JANHOG010001883">
    <property type="protein sequence ID" value="KAJ3530336.1"/>
    <property type="molecule type" value="Genomic_DNA"/>
</dbReference>
<evidence type="ECO:0000313" key="2">
    <source>
        <dbReference type="Proteomes" id="UP001148662"/>
    </source>
</evidence>
<reference evidence="1" key="1">
    <citation type="submission" date="2022-07" db="EMBL/GenBank/DDBJ databases">
        <title>Genome Sequence of Phlebia brevispora.</title>
        <authorList>
            <person name="Buettner E."/>
        </authorList>
    </citation>
    <scope>NUCLEOTIDE SEQUENCE</scope>
    <source>
        <strain evidence="1">MPL23</strain>
    </source>
</reference>
<evidence type="ECO:0000313" key="1">
    <source>
        <dbReference type="EMBL" id="KAJ3530336.1"/>
    </source>
</evidence>
<keyword evidence="2" id="KW-1185">Reference proteome</keyword>
<accession>A0ACC1S2C4</accession>
<gene>
    <name evidence="1" type="ORF">NM688_g7724</name>
</gene>
<comment type="caution">
    <text evidence="1">The sequence shown here is derived from an EMBL/GenBank/DDBJ whole genome shotgun (WGS) entry which is preliminary data.</text>
</comment>
<sequence length="165" mass="17997">MPGNALKNSMARSKRKTANKPPTPKESGPQPAKEHNTSSSTTLSAGTASNSTRQQRATRSRTRRMLSEAPEDQSSSTLEVDETPSSSLTEDSLPASEPPGTQGNKSALQGEPSVSEPNGKQKDLTSEPDPFEDNWHEHLNDWPQSPSAREKELEKEIAQIKARYS</sequence>